<organism evidence="2 3">
    <name type="scientific">Parahaliea mediterranea</name>
    <dbReference type="NCBI Taxonomy" id="651086"/>
    <lineage>
        <taxon>Bacteria</taxon>
        <taxon>Pseudomonadati</taxon>
        <taxon>Pseudomonadota</taxon>
        <taxon>Gammaproteobacteria</taxon>
        <taxon>Cellvibrionales</taxon>
        <taxon>Halieaceae</taxon>
        <taxon>Parahaliea</taxon>
    </lineage>
</organism>
<dbReference type="RefSeq" id="WP_206562292.1">
    <property type="nucleotide sequence ID" value="NZ_JAFKCZ010000019.1"/>
</dbReference>
<dbReference type="NCBIfam" id="TIGR03084">
    <property type="entry name" value="TIGR03084 family metal-binding protein"/>
    <property type="match status" value="1"/>
</dbReference>
<dbReference type="InterPro" id="IPR034660">
    <property type="entry name" value="DinB/YfiT-like"/>
</dbReference>
<dbReference type="InterPro" id="IPR017518">
    <property type="entry name" value="CHP03084"/>
</dbReference>
<evidence type="ECO:0000313" key="3">
    <source>
        <dbReference type="Proteomes" id="UP000664303"/>
    </source>
</evidence>
<accession>A0A939DIA9</accession>
<reference evidence="2" key="1">
    <citation type="submission" date="2021-02" db="EMBL/GenBank/DDBJ databases">
        <title>PHA producing bacteria isolated from coastal sediment in Guangdong, Shenzhen.</title>
        <authorList>
            <person name="Zheng W."/>
            <person name="Yu S."/>
            <person name="Huang Y."/>
        </authorList>
    </citation>
    <scope>NUCLEOTIDE SEQUENCE</scope>
    <source>
        <strain evidence="2">TN14-10</strain>
    </source>
</reference>
<feature type="domain" description="Mycothiol-dependent maleylpyruvate isomerase metal-binding" evidence="1">
    <location>
        <begin position="10"/>
        <end position="146"/>
    </location>
</feature>
<dbReference type="NCBIfam" id="TIGR03083">
    <property type="entry name" value="maleylpyruvate isomerase family mycothiol-dependent enzyme"/>
    <property type="match status" value="1"/>
</dbReference>
<gene>
    <name evidence="2" type="ORF">JYP50_19750</name>
</gene>
<dbReference type="AlphaFoldDB" id="A0A939DIA9"/>
<sequence>MTPAARDLIAEADALHQFLQTLDAADWQRPTPFMDWTPWDVVAHLHFFDEVSLLALAGREPFEARANSIMTQIMEGVSGTEQTRRELGHLDAPALLTQWIETCHRLATALGELPPKQRLPWFGPDMSANSFISARFMETWAHGQDVYDLMHAPREHGDRIKLVADLGVKTFGWTFVNRKLEVPGEPPYVRLTAPSGAIWEWHEPNAENCITGPALAFCQVVTQGRNIADTDLAVTGDTASRWMAIAQCFAGAPADPPRPGERAWE</sequence>
<proteinExistence type="predicted"/>
<dbReference type="InterPro" id="IPR017517">
    <property type="entry name" value="Maleyloyr_isom"/>
</dbReference>
<dbReference type="InterPro" id="IPR024344">
    <property type="entry name" value="MDMPI_metal-binding"/>
</dbReference>
<dbReference type="Proteomes" id="UP000664303">
    <property type="component" value="Unassembled WGS sequence"/>
</dbReference>
<dbReference type="SUPFAM" id="SSF109854">
    <property type="entry name" value="DinB/YfiT-like putative metalloenzymes"/>
    <property type="match status" value="1"/>
</dbReference>
<comment type="caution">
    <text evidence="2">The sequence shown here is derived from an EMBL/GenBank/DDBJ whole genome shotgun (WGS) entry which is preliminary data.</text>
</comment>
<evidence type="ECO:0000259" key="1">
    <source>
        <dbReference type="Pfam" id="PF11716"/>
    </source>
</evidence>
<name>A0A939DIA9_9GAMM</name>
<evidence type="ECO:0000313" key="2">
    <source>
        <dbReference type="EMBL" id="MBN7798845.1"/>
    </source>
</evidence>
<dbReference type="Gene3D" id="1.20.120.450">
    <property type="entry name" value="dinb family like domain"/>
    <property type="match status" value="1"/>
</dbReference>
<protein>
    <submittedName>
        <fullName evidence="2">TIGR03084 family protein</fullName>
    </submittedName>
</protein>
<keyword evidence="3" id="KW-1185">Reference proteome</keyword>
<dbReference type="Pfam" id="PF11716">
    <property type="entry name" value="MDMPI_N"/>
    <property type="match status" value="1"/>
</dbReference>
<dbReference type="EMBL" id="JAFKCZ010000019">
    <property type="protein sequence ID" value="MBN7798845.1"/>
    <property type="molecule type" value="Genomic_DNA"/>
</dbReference>
<dbReference type="GO" id="GO:0046872">
    <property type="term" value="F:metal ion binding"/>
    <property type="evidence" value="ECO:0007669"/>
    <property type="project" value="InterPro"/>
</dbReference>